<evidence type="ECO:0000256" key="1">
    <source>
        <dbReference type="SAM" id="MobiDB-lite"/>
    </source>
</evidence>
<name>A0A1H4IDY1_9PSEU</name>
<dbReference type="Gene3D" id="3.30.1310.10">
    <property type="entry name" value="Nucleoid-associated protein YbaB-like domain"/>
    <property type="match status" value="1"/>
</dbReference>
<dbReference type="Proteomes" id="UP000199622">
    <property type="component" value="Unassembled WGS sequence"/>
</dbReference>
<evidence type="ECO:0000313" key="3">
    <source>
        <dbReference type="Proteomes" id="UP000199622"/>
    </source>
</evidence>
<gene>
    <name evidence="2" type="ORF">SAMN04489727_0457</name>
</gene>
<accession>A0A1H4IDY1</accession>
<dbReference type="STRING" id="208445.SAMN04489727_0457"/>
<dbReference type="AlphaFoldDB" id="A0A1H4IDY1"/>
<evidence type="ECO:0000313" key="2">
    <source>
        <dbReference type="EMBL" id="SEB32299.1"/>
    </source>
</evidence>
<dbReference type="RefSeq" id="WP_091304183.1">
    <property type="nucleotide sequence ID" value="NZ_FNSO01000002.1"/>
</dbReference>
<sequence length="127" mass="13476">MAEFDVELASARIAEQAARAESEASARFARSGPVVGKAAADGIEVQVAPGGLLTGLSIHRSALRHGSAVLADQIFELAQRATRRAGDRMYHALAPVVDREQLETLGYEPIPDDDPDAETYSYGGGPR</sequence>
<dbReference type="InterPro" id="IPR036894">
    <property type="entry name" value="YbaB-like_sf"/>
</dbReference>
<organism evidence="2 3">
    <name type="scientific">Amycolatopsis tolypomycina</name>
    <dbReference type="NCBI Taxonomy" id="208445"/>
    <lineage>
        <taxon>Bacteria</taxon>
        <taxon>Bacillati</taxon>
        <taxon>Actinomycetota</taxon>
        <taxon>Actinomycetes</taxon>
        <taxon>Pseudonocardiales</taxon>
        <taxon>Pseudonocardiaceae</taxon>
        <taxon>Amycolatopsis</taxon>
    </lineage>
</organism>
<reference evidence="3" key="1">
    <citation type="submission" date="2016-10" db="EMBL/GenBank/DDBJ databases">
        <authorList>
            <person name="Varghese N."/>
            <person name="Submissions S."/>
        </authorList>
    </citation>
    <scope>NUCLEOTIDE SEQUENCE [LARGE SCALE GENOMIC DNA]</scope>
    <source>
        <strain evidence="3">DSM 44544</strain>
    </source>
</reference>
<protein>
    <recommendedName>
        <fullName evidence="4">YbaB/EbfC DNA-binding family protein</fullName>
    </recommendedName>
</protein>
<keyword evidence="3" id="KW-1185">Reference proteome</keyword>
<dbReference type="EMBL" id="FNSO01000002">
    <property type="protein sequence ID" value="SEB32299.1"/>
    <property type="molecule type" value="Genomic_DNA"/>
</dbReference>
<dbReference type="OrthoDB" id="3687926at2"/>
<feature type="region of interest" description="Disordered" evidence="1">
    <location>
        <begin position="105"/>
        <end position="127"/>
    </location>
</feature>
<proteinExistence type="predicted"/>
<evidence type="ECO:0008006" key="4">
    <source>
        <dbReference type="Google" id="ProtNLM"/>
    </source>
</evidence>